<gene>
    <name evidence="1" type="ORF">CLUMA_CG002874</name>
</gene>
<sequence length="61" mass="7241">MRNIYLELDRNYYLDYCLSHQLHKTQQKTSFPVSKLPTIFHVGIGNQCFSGKSREKIHRIS</sequence>
<evidence type="ECO:0000313" key="1">
    <source>
        <dbReference type="EMBL" id="CRK88742.1"/>
    </source>
</evidence>
<reference evidence="1 2" key="1">
    <citation type="submission" date="2015-04" db="EMBL/GenBank/DDBJ databases">
        <authorList>
            <person name="Syromyatnikov M.Y."/>
            <person name="Popov V.N."/>
        </authorList>
    </citation>
    <scope>NUCLEOTIDE SEQUENCE [LARGE SCALE GENOMIC DNA]</scope>
</reference>
<evidence type="ECO:0000313" key="2">
    <source>
        <dbReference type="Proteomes" id="UP000183832"/>
    </source>
</evidence>
<dbReference type="Proteomes" id="UP000183832">
    <property type="component" value="Unassembled WGS sequence"/>
</dbReference>
<dbReference type="EMBL" id="CVRI01000010">
    <property type="protein sequence ID" value="CRK88742.1"/>
    <property type="molecule type" value="Genomic_DNA"/>
</dbReference>
<dbReference type="AlphaFoldDB" id="A0A1J1HQJ0"/>
<protein>
    <submittedName>
        <fullName evidence="1">CLUMA_CG002874, isoform A</fullName>
    </submittedName>
</protein>
<accession>A0A1J1HQJ0</accession>
<name>A0A1J1HQJ0_9DIPT</name>
<keyword evidence="2" id="KW-1185">Reference proteome</keyword>
<proteinExistence type="predicted"/>
<organism evidence="1 2">
    <name type="scientific">Clunio marinus</name>
    <dbReference type="NCBI Taxonomy" id="568069"/>
    <lineage>
        <taxon>Eukaryota</taxon>
        <taxon>Metazoa</taxon>
        <taxon>Ecdysozoa</taxon>
        <taxon>Arthropoda</taxon>
        <taxon>Hexapoda</taxon>
        <taxon>Insecta</taxon>
        <taxon>Pterygota</taxon>
        <taxon>Neoptera</taxon>
        <taxon>Endopterygota</taxon>
        <taxon>Diptera</taxon>
        <taxon>Nematocera</taxon>
        <taxon>Chironomoidea</taxon>
        <taxon>Chironomidae</taxon>
        <taxon>Clunio</taxon>
    </lineage>
</organism>